<sequence>EEWVTKKKTELTTTRQIETRVKRQVVLEDGKVVGDSGPIVTTNTTEDTETQEHKQTEVGSIFYFEYVSLQAVSLHEVGLLQHRTTGDDPPGPDWVAIPGPGKNVKEVKERKVKSREKREERVETEDIQHLGDLTDEAYQTAVQNQLDVREALLSTNPQHDETKELVRTTPKVVHQSSKSHKVVDTEDTDELSQLHEDGRLVTETRRTTEHEEIRDKEEPDDEKGGHSEEEETRRESSHRFAKTKDQDLVEYIADGVKIGEEMKYVAENTEAERHGDPPDVADHQEWDSLSTRIRRMRRQGAKPHHTRGIPSSGNLGAAPLPMDRKDALTKKPLDFDQEEETRKVETSKWLEHHFGSDSRSSKDSLDDDDLPSGQPGGSTSYINVTMMSLSSTPPNTYTTTVNTSSRVFVSPDTAPASGFFQGVTEWSERRSDVKESRTTFSPATPHRPDRVQVLPSGPNHTFNQNTRGEIISPHSSNNNLDRVSPHLITNHISDKSSPFQSSIQHSSNRTSAHESSNFLTMERKASSHYKQNNGRRSPYLQKTSDRSSPYQSYNGSSRPEVIRESPNGYPSMDRAPSPYLQKTNPRTEFALNGRAATPSHDDDDRGQSPQPPYRRRHVVPENVTQSDTCARFTIVETSVMLQEQHSHRYERDDPFHQHEHNQETEPPPDYPPSPVQHTNRNSPSPSPSPSPPLEQPPETRGSPPPNKKLYQRTRFAADIPPPSNRQRTKSPGQSATSIIGESFRKLVGKFRSSSSERKNKRHSKRSSRSPSPHHQHTSSTYQQYHVIDNNIPSVVGPGKSSRVGRRGGESPNEVERGGGEPEGGESQPVAPPRTARTVRGETERRERSTRTGRQAAGMDYHRRGTSPVVQRFYLGEDPFGGSIYGREREYDGVTPVKSSRRHQKQNGHRRGSHPGEEEDMNRTKASSNTLGRLSKSTSRLAGGGSYSPNGDPSLSRGAQTLPRKLYDERVKKQTYIQRNSASNDSHHWESSRLNRVNKSHQPHSNSMINVSIINNVTPPTSSIGINKPVTNGIGMSSSTGPAKPARTYRSNLTRSKSFNVHAGEPGNTESSSLFLGPRGRDVTSVYKSNPHLHRLDESPPPLKSPGILASINRSQRDLSESIGQDKDDTDLDGNTKKKLFLKGLMDRAPELYKTLHGDED</sequence>
<gene>
    <name evidence="2" type="ORF">L798_07727</name>
</gene>
<feature type="region of interest" description="Disordered" evidence="1">
    <location>
        <begin position="490"/>
        <end position="624"/>
    </location>
</feature>
<dbReference type="AlphaFoldDB" id="A0A067RDK6"/>
<feature type="compositionally biased region" description="Basic residues" evidence="1">
    <location>
        <begin position="292"/>
        <end position="307"/>
    </location>
</feature>
<feature type="compositionally biased region" description="Basic residues" evidence="1">
    <location>
        <begin position="758"/>
        <end position="776"/>
    </location>
</feature>
<dbReference type="FunCoup" id="A0A067RDK6">
    <property type="interactions" value="7"/>
</dbReference>
<feature type="compositionally biased region" description="Pro residues" evidence="1">
    <location>
        <begin position="684"/>
        <end position="695"/>
    </location>
</feature>
<proteinExistence type="predicted"/>
<feature type="region of interest" description="Disordered" evidence="1">
    <location>
        <begin position="892"/>
        <end position="961"/>
    </location>
</feature>
<feature type="region of interest" description="Disordered" evidence="1">
    <location>
        <begin position="430"/>
        <end position="457"/>
    </location>
</feature>
<feature type="compositionally biased region" description="Polar residues" evidence="1">
    <location>
        <begin position="528"/>
        <end position="557"/>
    </location>
</feature>
<dbReference type="InParanoid" id="A0A067RDK6"/>
<feature type="region of interest" description="Disordered" evidence="1">
    <location>
        <begin position="656"/>
        <end position="865"/>
    </location>
</feature>
<feature type="compositionally biased region" description="Polar residues" evidence="1">
    <location>
        <begin position="729"/>
        <end position="739"/>
    </location>
</feature>
<feature type="compositionally biased region" description="Basic and acidic residues" evidence="1">
    <location>
        <begin position="1114"/>
        <end position="1126"/>
    </location>
</feature>
<feature type="compositionally biased region" description="Basic and acidic residues" evidence="1">
    <location>
        <begin position="322"/>
        <end position="364"/>
    </location>
</feature>
<dbReference type="OMA" id="NMERPDE"/>
<feature type="compositionally biased region" description="Basic and acidic residues" evidence="1">
    <location>
        <begin position="838"/>
        <end position="849"/>
    </location>
</feature>
<feature type="compositionally biased region" description="Polar residues" evidence="1">
    <location>
        <begin position="923"/>
        <end position="939"/>
    </location>
</feature>
<feature type="non-terminal residue" evidence="2">
    <location>
        <position position="1160"/>
    </location>
</feature>
<dbReference type="EMBL" id="KK852704">
    <property type="protein sequence ID" value="KDR18050.1"/>
    <property type="molecule type" value="Genomic_DNA"/>
</dbReference>
<organism evidence="2 3">
    <name type="scientific">Zootermopsis nevadensis</name>
    <name type="common">Dampwood termite</name>
    <dbReference type="NCBI Taxonomy" id="136037"/>
    <lineage>
        <taxon>Eukaryota</taxon>
        <taxon>Metazoa</taxon>
        <taxon>Ecdysozoa</taxon>
        <taxon>Arthropoda</taxon>
        <taxon>Hexapoda</taxon>
        <taxon>Insecta</taxon>
        <taxon>Pterygota</taxon>
        <taxon>Neoptera</taxon>
        <taxon>Polyneoptera</taxon>
        <taxon>Dictyoptera</taxon>
        <taxon>Blattodea</taxon>
        <taxon>Blattoidea</taxon>
        <taxon>Termitoidae</taxon>
        <taxon>Termopsidae</taxon>
        <taxon>Zootermopsis</taxon>
    </lineage>
</organism>
<evidence type="ECO:0000313" key="3">
    <source>
        <dbReference type="Proteomes" id="UP000027135"/>
    </source>
</evidence>
<evidence type="ECO:0000313" key="2">
    <source>
        <dbReference type="EMBL" id="KDR18050.1"/>
    </source>
</evidence>
<feature type="region of interest" description="Disordered" evidence="1">
    <location>
        <begin position="155"/>
        <end position="248"/>
    </location>
</feature>
<protein>
    <submittedName>
        <fullName evidence="2">Uncharacterized protein</fullName>
    </submittedName>
</protein>
<reference evidence="2 3" key="1">
    <citation type="journal article" date="2014" name="Nat. Commun.">
        <title>Molecular traces of alternative social organization in a termite genome.</title>
        <authorList>
            <person name="Terrapon N."/>
            <person name="Li C."/>
            <person name="Robertson H.M."/>
            <person name="Ji L."/>
            <person name="Meng X."/>
            <person name="Booth W."/>
            <person name="Chen Z."/>
            <person name="Childers C.P."/>
            <person name="Glastad K.M."/>
            <person name="Gokhale K."/>
            <person name="Gowin J."/>
            <person name="Gronenberg W."/>
            <person name="Hermansen R.A."/>
            <person name="Hu H."/>
            <person name="Hunt B.G."/>
            <person name="Huylmans A.K."/>
            <person name="Khalil S.M."/>
            <person name="Mitchell R.D."/>
            <person name="Munoz-Torres M.C."/>
            <person name="Mustard J.A."/>
            <person name="Pan H."/>
            <person name="Reese J.T."/>
            <person name="Scharf M.E."/>
            <person name="Sun F."/>
            <person name="Vogel H."/>
            <person name="Xiao J."/>
            <person name="Yang W."/>
            <person name="Yang Z."/>
            <person name="Yang Z."/>
            <person name="Zhou J."/>
            <person name="Zhu J."/>
            <person name="Brent C.S."/>
            <person name="Elsik C.G."/>
            <person name="Goodisman M.A."/>
            <person name="Liberles D.A."/>
            <person name="Roe R.M."/>
            <person name="Vargo E.L."/>
            <person name="Vilcinskas A."/>
            <person name="Wang J."/>
            <person name="Bornberg-Bauer E."/>
            <person name="Korb J."/>
            <person name="Zhang G."/>
            <person name="Liebig J."/>
        </authorList>
    </citation>
    <scope>NUCLEOTIDE SEQUENCE [LARGE SCALE GENOMIC DNA]</scope>
    <source>
        <tissue evidence="2">Whole organism</tissue>
    </source>
</reference>
<keyword evidence="3" id="KW-1185">Reference proteome</keyword>
<feature type="compositionally biased region" description="Polar residues" evidence="1">
    <location>
        <begin position="508"/>
        <end position="519"/>
    </location>
</feature>
<feature type="compositionally biased region" description="Basic and acidic residues" evidence="1">
    <location>
        <begin position="192"/>
        <end position="247"/>
    </location>
</feature>
<name>A0A067RDK6_ZOONE</name>
<feature type="compositionally biased region" description="Basic and acidic residues" evidence="1">
    <location>
        <begin position="267"/>
        <end position="286"/>
    </location>
</feature>
<dbReference type="eggNOG" id="ENOG502QTRK">
    <property type="taxonomic scope" value="Eukaryota"/>
</dbReference>
<feature type="compositionally biased region" description="Basic residues" evidence="1">
    <location>
        <begin position="898"/>
        <end position="912"/>
    </location>
</feature>
<feature type="non-terminal residue" evidence="2">
    <location>
        <position position="1"/>
    </location>
</feature>
<feature type="compositionally biased region" description="Low complexity" evidence="1">
    <location>
        <begin position="496"/>
        <end position="507"/>
    </location>
</feature>
<feature type="compositionally biased region" description="Polar residues" evidence="1">
    <location>
        <begin position="946"/>
        <end position="958"/>
    </location>
</feature>
<evidence type="ECO:0000256" key="1">
    <source>
        <dbReference type="SAM" id="MobiDB-lite"/>
    </source>
</evidence>
<accession>A0A067RDK6</accession>
<feature type="region of interest" description="Disordered" evidence="1">
    <location>
        <begin position="1058"/>
        <end position="1135"/>
    </location>
</feature>
<feature type="region of interest" description="Disordered" evidence="1">
    <location>
        <begin position="33"/>
        <end position="53"/>
    </location>
</feature>
<dbReference type="STRING" id="136037.A0A067RDK6"/>
<feature type="region of interest" description="Disordered" evidence="1">
    <location>
        <begin position="267"/>
        <end position="381"/>
    </location>
</feature>
<dbReference type="Proteomes" id="UP000027135">
    <property type="component" value="Unassembled WGS sequence"/>
</dbReference>
<feature type="compositionally biased region" description="Pro residues" evidence="1">
    <location>
        <begin position="665"/>
        <end position="674"/>
    </location>
</feature>